<dbReference type="InterPro" id="IPR027266">
    <property type="entry name" value="TrmE/GcvT-like"/>
</dbReference>
<keyword evidence="2" id="KW-1185">Reference proteome</keyword>
<evidence type="ECO:0000313" key="2">
    <source>
        <dbReference type="Proteomes" id="UP000320314"/>
    </source>
</evidence>
<gene>
    <name evidence="1" type="ORF">FJU11_05760</name>
</gene>
<dbReference type="OrthoDB" id="9814782at2"/>
<dbReference type="EMBL" id="VHLH01000007">
    <property type="protein sequence ID" value="TPW30232.1"/>
    <property type="molecule type" value="Genomic_DNA"/>
</dbReference>
<dbReference type="Gene3D" id="3.30.1360.120">
    <property type="entry name" value="Probable tRNA modification gtpase trme, domain 1"/>
    <property type="match status" value="1"/>
</dbReference>
<sequence length="181" mass="19295">MTFHAQKRPVAAAGAVTIEDLAPEARFSLRGDPADAGILGRTLGVDLPTAIGTRNEKDGRTALCLGPDEWVVLAGEAERDAILDAFAAIEADTPHALCDIGDREVSVRIVGPDAAALLAMGCPRDLSHLAPGRAVRTVFDGVSIVLWREAEEVYRLDAWRSSAPYVRELLETGVVELRAGL</sequence>
<reference evidence="1 2" key="1">
    <citation type="submission" date="2019-06" db="EMBL/GenBank/DDBJ databases">
        <authorList>
            <person name="Li M."/>
        </authorList>
    </citation>
    <scope>NUCLEOTIDE SEQUENCE [LARGE SCALE GENOMIC DNA]</scope>
    <source>
        <strain evidence="1 2">BGMRC6574</strain>
    </source>
</reference>
<dbReference type="Proteomes" id="UP000320314">
    <property type="component" value="Unassembled WGS sequence"/>
</dbReference>
<dbReference type="Gene3D" id="3.30.70.1520">
    <property type="entry name" value="Heterotetrameric sarcosine oxidase"/>
    <property type="match status" value="1"/>
</dbReference>
<comment type="caution">
    <text evidence="1">The sequence shown here is derived from an EMBL/GenBank/DDBJ whole genome shotgun (WGS) entry which is preliminary data.</text>
</comment>
<accession>A0A506U745</accession>
<dbReference type="Pfam" id="PF04268">
    <property type="entry name" value="SoxG"/>
    <property type="match status" value="1"/>
</dbReference>
<name>A0A506U745_9HYPH</name>
<dbReference type="SUPFAM" id="SSF103025">
    <property type="entry name" value="Folate-binding domain"/>
    <property type="match status" value="1"/>
</dbReference>
<organism evidence="1 2">
    <name type="scientific">Pararhizobium mangrovi</name>
    <dbReference type="NCBI Taxonomy" id="2590452"/>
    <lineage>
        <taxon>Bacteria</taxon>
        <taxon>Pseudomonadati</taxon>
        <taxon>Pseudomonadota</taxon>
        <taxon>Alphaproteobacteria</taxon>
        <taxon>Hyphomicrobiales</taxon>
        <taxon>Rhizobiaceae</taxon>
        <taxon>Rhizobium/Agrobacterium group</taxon>
        <taxon>Pararhizobium</taxon>
    </lineage>
</organism>
<protein>
    <submittedName>
        <fullName evidence="1">Sarcosine oxidase subunit gamma</fullName>
    </submittedName>
</protein>
<dbReference type="InterPro" id="IPR007375">
    <property type="entry name" value="SoxG"/>
</dbReference>
<proteinExistence type="predicted"/>
<dbReference type="RefSeq" id="WP_141166083.1">
    <property type="nucleotide sequence ID" value="NZ_VHLH01000007.1"/>
</dbReference>
<evidence type="ECO:0000313" key="1">
    <source>
        <dbReference type="EMBL" id="TPW30232.1"/>
    </source>
</evidence>
<dbReference type="AlphaFoldDB" id="A0A506U745"/>